<dbReference type="GO" id="GO:0015280">
    <property type="term" value="F:ligand-gated sodium channel activity"/>
    <property type="evidence" value="ECO:0007669"/>
    <property type="project" value="TreeGrafter"/>
</dbReference>
<dbReference type="AlphaFoldDB" id="A0A9Q0M547"/>
<evidence type="ECO:0000256" key="8">
    <source>
        <dbReference type="ARBA" id="ARBA00023065"/>
    </source>
</evidence>
<evidence type="ECO:0000256" key="14">
    <source>
        <dbReference type="SAM" id="Phobius"/>
    </source>
</evidence>
<dbReference type="GO" id="GO:0005886">
    <property type="term" value="C:plasma membrane"/>
    <property type="evidence" value="ECO:0007669"/>
    <property type="project" value="TreeGrafter"/>
</dbReference>
<evidence type="ECO:0000256" key="13">
    <source>
        <dbReference type="SAM" id="MobiDB-lite"/>
    </source>
</evidence>
<gene>
    <name evidence="15" type="ORF">RDWZM_005308</name>
</gene>
<comment type="similarity">
    <text evidence="2 12">Belongs to the amiloride-sensitive sodium channel (TC 1.A.6) family.</text>
</comment>
<feature type="compositionally biased region" description="Basic and acidic residues" evidence="13">
    <location>
        <begin position="417"/>
        <end position="434"/>
    </location>
</feature>
<keyword evidence="6 14" id="KW-1133">Transmembrane helix</keyword>
<evidence type="ECO:0000256" key="9">
    <source>
        <dbReference type="ARBA" id="ARBA00023136"/>
    </source>
</evidence>
<evidence type="ECO:0000256" key="10">
    <source>
        <dbReference type="ARBA" id="ARBA00023201"/>
    </source>
</evidence>
<evidence type="ECO:0000256" key="3">
    <source>
        <dbReference type="ARBA" id="ARBA00022448"/>
    </source>
</evidence>
<proteinExistence type="inferred from homology"/>
<evidence type="ECO:0000256" key="6">
    <source>
        <dbReference type="ARBA" id="ARBA00022989"/>
    </source>
</evidence>
<feature type="transmembrane region" description="Helical" evidence="14">
    <location>
        <begin position="354"/>
        <end position="376"/>
    </location>
</feature>
<keyword evidence="8 12" id="KW-0406">Ion transport</keyword>
<evidence type="ECO:0000256" key="12">
    <source>
        <dbReference type="RuleBase" id="RU000679"/>
    </source>
</evidence>
<keyword evidence="4 12" id="KW-0894">Sodium channel</keyword>
<keyword evidence="11 12" id="KW-0407">Ion channel</keyword>
<reference evidence="15" key="1">
    <citation type="submission" date="2022-12" db="EMBL/GenBank/DDBJ databases">
        <title>Genome assemblies of Blomia tropicalis.</title>
        <authorList>
            <person name="Cui Y."/>
        </authorList>
    </citation>
    <scope>NUCLEOTIDE SEQUENCE</scope>
    <source>
        <tissue evidence="15">Adult mites</tissue>
    </source>
</reference>
<accession>A0A9Q0M547</accession>
<sequence length="448" mass="51865">MLTNLTVSQFMTFGTTADEFLNVNFFRCAMSAKNDLDEIIINSGLSESAVVRGSVNESVNIEMSLKPFAPNEINDLDEIAINSGLSESAVVRGSVNESVNIEMSLKPFAPNEIVRFQANFHTDEYTTLNEPVSGRFIIHDNRELAVIGEKSYRIEPGKYYIFYITKLTDELLPLPYPTDCRYYSFDKSIDENNTDYDQFDSMFIKSPTSKSNCIIGCIAKKTVQTCKCWPPELPYLYIGLEINNTKANLSWCNWRERPPIDSGIEKPTHLTWFQYCFNVHESECNKWCKSDCSINRFQISKEEIEWPSRERIERSEDGEELRGLRQCCALISIRYWTAEQKINKYKPRFELAEFTSYVGGLLSMWLGFSLFGFYGLSEQSIVRFVNYCIKKRARKRNAKISNNGSSPPNRKVSGKLSSEKVFDDKRKEKSRERISSYTRPIEKWERNY</sequence>
<keyword evidence="10 12" id="KW-0739">Sodium transport</keyword>
<evidence type="ECO:0000256" key="7">
    <source>
        <dbReference type="ARBA" id="ARBA00023053"/>
    </source>
</evidence>
<dbReference type="InterPro" id="IPR001873">
    <property type="entry name" value="ENaC"/>
</dbReference>
<evidence type="ECO:0000256" key="1">
    <source>
        <dbReference type="ARBA" id="ARBA00004141"/>
    </source>
</evidence>
<evidence type="ECO:0000256" key="11">
    <source>
        <dbReference type="ARBA" id="ARBA00023303"/>
    </source>
</evidence>
<name>A0A9Q0M547_BLOTA</name>
<evidence type="ECO:0000313" key="16">
    <source>
        <dbReference type="Proteomes" id="UP001142055"/>
    </source>
</evidence>
<protein>
    <submittedName>
        <fullName evidence="15">Uncharacterized protein</fullName>
    </submittedName>
</protein>
<feature type="region of interest" description="Disordered" evidence="13">
    <location>
        <begin position="398"/>
        <end position="434"/>
    </location>
</feature>
<keyword evidence="9 14" id="KW-0472">Membrane</keyword>
<evidence type="ECO:0000256" key="4">
    <source>
        <dbReference type="ARBA" id="ARBA00022461"/>
    </source>
</evidence>
<keyword evidence="3 12" id="KW-0813">Transport</keyword>
<dbReference type="PANTHER" id="PTHR11690">
    <property type="entry name" value="AMILORIDE-SENSITIVE SODIUM CHANNEL-RELATED"/>
    <property type="match status" value="1"/>
</dbReference>
<evidence type="ECO:0000256" key="5">
    <source>
        <dbReference type="ARBA" id="ARBA00022692"/>
    </source>
</evidence>
<evidence type="ECO:0000313" key="15">
    <source>
        <dbReference type="EMBL" id="KAJ6219496.1"/>
    </source>
</evidence>
<comment type="caution">
    <text evidence="15">The sequence shown here is derived from an EMBL/GenBank/DDBJ whole genome shotgun (WGS) entry which is preliminary data.</text>
</comment>
<evidence type="ECO:0000256" key="2">
    <source>
        <dbReference type="ARBA" id="ARBA00007193"/>
    </source>
</evidence>
<organism evidence="15 16">
    <name type="scientific">Blomia tropicalis</name>
    <name type="common">Mite</name>
    <dbReference type="NCBI Taxonomy" id="40697"/>
    <lineage>
        <taxon>Eukaryota</taxon>
        <taxon>Metazoa</taxon>
        <taxon>Ecdysozoa</taxon>
        <taxon>Arthropoda</taxon>
        <taxon>Chelicerata</taxon>
        <taxon>Arachnida</taxon>
        <taxon>Acari</taxon>
        <taxon>Acariformes</taxon>
        <taxon>Sarcoptiformes</taxon>
        <taxon>Astigmata</taxon>
        <taxon>Glycyphagoidea</taxon>
        <taxon>Echimyopodidae</taxon>
        <taxon>Blomia</taxon>
    </lineage>
</organism>
<keyword evidence="16" id="KW-1185">Reference proteome</keyword>
<dbReference type="EMBL" id="JAPWDV010000002">
    <property type="protein sequence ID" value="KAJ6219496.1"/>
    <property type="molecule type" value="Genomic_DNA"/>
</dbReference>
<comment type="subcellular location">
    <subcellularLocation>
        <location evidence="1">Membrane</location>
        <topology evidence="1">Multi-pass membrane protein</topology>
    </subcellularLocation>
</comment>
<keyword evidence="5 12" id="KW-0812">Transmembrane</keyword>
<dbReference type="Pfam" id="PF00858">
    <property type="entry name" value="ASC"/>
    <property type="match status" value="1"/>
</dbReference>
<dbReference type="OMA" id="TWFQYCF"/>
<dbReference type="Proteomes" id="UP001142055">
    <property type="component" value="Chromosome 2"/>
</dbReference>
<keyword evidence="7" id="KW-0915">Sodium</keyword>